<reference evidence="10" key="3">
    <citation type="submission" date="2025-08" db="UniProtKB">
        <authorList>
            <consortium name="RefSeq"/>
        </authorList>
    </citation>
    <scope>IDENTIFICATION</scope>
    <source>
        <strain evidence="10">CBS 342.82</strain>
    </source>
</reference>
<evidence type="ECO:0000256" key="4">
    <source>
        <dbReference type="ARBA" id="ARBA00022729"/>
    </source>
</evidence>
<dbReference type="InterPro" id="IPR011118">
    <property type="entry name" value="Tannase/feruloyl_esterase"/>
</dbReference>
<dbReference type="OrthoDB" id="3039123at2759"/>
<dbReference type="SUPFAM" id="SSF53474">
    <property type="entry name" value="alpha/beta-Hydrolases"/>
    <property type="match status" value="1"/>
</dbReference>
<dbReference type="EC" id="3.1.1.-" evidence="8"/>
<keyword evidence="5 8" id="KW-0378">Hydrolase</keyword>
<dbReference type="InterPro" id="IPR029058">
    <property type="entry name" value="AB_hydrolase_fold"/>
</dbReference>
<organism evidence="10">
    <name type="scientific">Dissoconium aciculare CBS 342.82</name>
    <dbReference type="NCBI Taxonomy" id="1314786"/>
    <lineage>
        <taxon>Eukaryota</taxon>
        <taxon>Fungi</taxon>
        <taxon>Dikarya</taxon>
        <taxon>Ascomycota</taxon>
        <taxon>Pezizomycotina</taxon>
        <taxon>Dothideomycetes</taxon>
        <taxon>Dothideomycetidae</taxon>
        <taxon>Mycosphaerellales</taxon>
        <taxon>Dissoconiaceae</taxon>
        <taxon>Dissoconium</taxon>
    </lineage>
</organism>
<keyword evidence="4" id="KW-0732">Signal</keyword>
<keyword evidence="3" id="KW-0479">Metal-binding</keyword>
<proteinExistence type="inferred from homology"/>
<evidence type="ECO:0000313" key="9">
    <source>
        <dbReference type="Proteomes" id="UP000504637"/>
    </source>
</evidence>
<accession>A0A6J3MDD6</accession>
<keyword evidence="6" id="KW-0106">Calcium</keyword>
<evidence type="ECO:0000256" key="7">
    <source>
        <dbReference type="ARBA" id="ARBA00023157"/>
    </source>
</evidence>
<dbReference type="GO" id="GO:0046872">
    <property type="term" value="F:metal ion binding"/>
    <property type="evidence" value="ECO:0007669"/>
    <property type="project" value="UniProtKB-KW"/>
</dbReference>
<protein>
    <recommendedName>
        <fullName evidence="8">Carboxylic ester hydrolase</fullName>
        <ecNumber evidence="8">3.1.1.-</ecNumber>
    </recommendedName>
</protein>
<reference evidence="10" key="2">
    <citation type="submission" date="2020-04" db="EMBL/GenBank/DDBJ databases">
        <authorList>
            <consortium name="NCBI Genome Project"/>
        </authorList>
    </citation>
    <scope>NUCLEOTIDE SEQUENCE</scope>
    <source>
        <strain evidence="10">CBS 342.82</strain>
    </source>
</reference>
<evidence type="ECO:0000256" key="8">
    <source>
        <dbReference type="RuleBase" id="RU361238"/>
    </source>
</evidence>
<evidence type="ECO:0000256" key="2">
    <source>
        <dbReference type="ARBA" id="ARBA00022487"/>
    </source>
</evidence>
<keyword evidence="7" id="KW-1015">Disulfide bond</keyword>
<dbReference type="AlphaFoldDB" id="A0A6J3MDD6"/>
<reference evidence="10" key="1">
    <citation type="submission" date="2020-01" db="EMBL/GenBank/DDBJ databases">
        <authorList>
            <consortium name="DOE Joint Genome Institute"/>
            <person name="Haridas S."/>
            <person name="Albert R."/>
            <person name="Binder M."/>
            <person name="Bloem J."/>
            <person name="Labutti K."/>
            <person name="Salamov A."/>
            <person name="Andreopoulos B."/>
            <person name="Baker S.E."/>
            <person name="Barry K."/>
            <person name="Bills G."/>
            <person name="Bluhm B.H."/>
            <person name="Cannon C."/>
            <person name="Castanera R."/>
            <person name="Culley D.E."/>
            <person name="Daum C."/>
            <person name="Ezra D."/>
            <person name="Gonzalez J.B."/>
            <person name="Henrissat B."/>
            <person name="Kuo A."/>
            <person name="Liang C."/>
            <person name="Lipzen A."/>
            <person name="Lutzoni F."/>
            <person name="Magnuson J."/>
            <person name="Mondo S."/>
            <person name="Nolan M."/>
            <person name="Ohm R."/>
            <person name="Pangilinan J."/>
            <person name="Park H.-J."/>
            <person name="Ramirez L."/>
            <person name="Alfaro M."/>
            <person name="Sun H."/>
            <person name="Tritt A."/>
            <person name="Yoshinaga Y."/>
            <person name="Zwiers L.-H."/>
            <person name="Turgeon B.G."/>
            <person name="Goodwin S.B."/>
            <person name="Spatafora J.W."/>
            <person name="Crous P.W."/>
            <person name="Grigoriev I.V."/>
        </authorList>
    </citation>
    <scope>NUCLEOTIDE SEQUENCE</scope>
    <source>
        <strain evidence="10">CBS 342.82</strain>
    </source>
</reference>
<evidence type="ECO:0000256" key="5">
    <source>
        <dbReference type="ARBA" id="ARBA00022801"/>
    </source>
</evidence>
<dbReference type="GeneID" id="54364082"/>
<evidence type="ECO:0000256" key="6">
    <source>
        <dbReference type="ARBA" id="ARBA00022837"/>
    </source>
</evidence>
<dbReference type="GO" id="GO:0030600">
    <property type="term" value="F:feruloyl esterase activity"/>
    <property type="evidence" value="ECO:0007669"/>
    <property type="project" value="UniProtKB-ARBA"/>
</dbReference>
<dbReference type="Proteomes" id="UP000504637">
    <property type="component" value="Unplaced"/>
</dbReference>
<dbReference type="RefSeq" id="XP_033461893.1">
    <property type="nucleotide sequence ID" value="XM_033606282.1"/>
</dbReference>
<sequence length="533" mass="57875">MSAAISAGPCNPSRLILQSRIQKCPEAENERRDQCSPRSLAPPFDMNYITIDFCNVTILYTHPGQNDSVTLTVWLPLTRAKWTGRFLGQGGGGWKAGDPVQLSPVVSLGYASASTDAGRNIYGTRDEVVYSSKNWSLRAKGEVNRVWLENFASRALGELAVVGKAVVKAYYGEEARFSYWHGCSTGGRQGMMLAQKFPGAFDGVLAAAPAINWTTFLVVEFWAQLVMKRLGYYPPPCELKAITKAAIEACDGLDGVVDGLVSAPGLCKFNATSVVGQKYDCEGDKRTITSAAAEIANAAWTGPSDANGKPVWFGLTRETTLYNSELGKGLVNTICDTDNKNCKGDPFPISADWIRQLIIKDEDFDVGSITEESYLDILRASREEYFSQMDTSDPDLRPFQKKGGKIVSWHGLADTLIMPNGTSTYYDRVTAISPDVRDFYRFFEAPGVAHCAGGPGPAPLRALESLVRWVEENVAPEVLDAQSVPTSAGEPVVYRPLCPWPKVAAKRSGDPGQASSFACADSFDAAPNAHDEL</sequence>
<dbReference type="Pfam" id="PF07519">
    <property type="entry name" value="Tannase"/>
    <property type="match status" value="1"/>
</dbReference>
<dbReference type="PANTHER" id="PTHR33938">
    <property type="entry name" value="FERULOYL ESTERASE B-RELATED"/>
    <property type="match status" value="1"/>
</dbReference>
<evidence type="ECO:0000256" key="1">
    <source>
        <dbReference type="ARBA" id="ARBA00006249"/>
    </source>
</evidence>
<dbReference type="PANTHER" id="PTHR33938:SF8">
    <property type="entry name" value="CARBOXYLIC ESTER HYDROLASE"/>
    <property type="match status" value="1"/>
</dbReference>
<keyword evidence="2" id="KW-0719">Serine esterase</keyword>
<keyword evidence="9" id="KW-1185">Reference proteome</keyword>
<evidence type="ECO:0000313" key="10">
    <source>
        <dbReference type="RefSeq" id="XP_033461893.1"/>
    </source>
</evidence>
<name>A0A6J3MDD6_9PEZI</name>
<comment type="similarity">
    <text evidence="1 8">Belongs to the tannase family.</text>
</comment>
<gene>
    <name evidence="10" type="ORF">K489DRAFT_387044</name>
</gene>
<evidence type="ECO:0000256" key="3">
    <source>
        <dbReference type="ARBA" id="ARBA00022723"/>
    </source>
</evidence>